<sequence>MEEEEGCVDAKARQNSHCSTRASVQEAFVTFTRIVYCNGWNTATKGKYCELCKHSFAFTPIYSPEMPASIPPTILIRRAFDKVSHGIQFFLRGILVAFIWLVILPYFTIWIWRLYFWIGETFAFRANGLETPMWNTTTFFSSRHNLTAAPSTSSGKDKTLDGISILLFQSIAPEHQWISKFILDCFEGQIISSIVVVTFVVIFLFREWVVQNQEAEVARGPMNDAAAPIPGAEDNAPGFNVEHAVEHLIAAHHQMEALVEGEASSSDSSDSSDSEDDSDSDIDQTRIFSRPTTSSPTDSVRPMDFPDPSSTRMTQLTPSIQEPRPAYFWETDNAGEGSSSGLTPLPPNSVISLSVSSSTLPVVRPSTERTLSSDPTTGAYASTNTLDRSGRRPSALGVRSGQGISFRAPEDMPSLEDTANHPPPRVGYVYDASQQTFHPDTRWVPAASSAVPLQASDLGLTPAPTTGSLLNIDDAYRANGMRRPWATQNLNGEGSSNSVSNHGSQGDSRRRIYSKDGTSLYWKPGVPLSYDNIYLNADGGEMTYAEKVFRYEELCRTADIVASEALPIRWRPSDAPRIQQPPEDMPEALDAQARQRQEMVRQINERGIRMRRNGPVPAPVPIVRDARAVPVVRPPPPPPRAPRAPPVRANQDEADDMNGDLNEDELEGILEVIGMHGPYWVLLQNSLLMSALMCASLGLGVWIPFMIGKTTLLMNPFNVLRMPLDILSRLTDPILDYALDRMLPFIGTTLSSVWSIVSSLVSPILSPIIGSSLGSAALKPLDVLYDEQIVPLWKAFIESIVAGGGVQDMYPGDSPIADAAQNITQGSLASNGTVIGQIARKWTELAYGSSSGDKIAAVAIGYFILFALAFWYFVKTEHAYGETFAKMTRDVLRQQGLILRIAFFVAMETVIFPLCCGIVIGLSTLPVFQGATFATRMVFYKHSPNWFLLMHWLVGTAFMFNFSLFVSVCRTVVRPGVMWFIRDPNDQGFNPIREILERPFMWQLRKLGSGALTYLTLIVLGVTVPIQFVKFAMKGVLPLRWPVDEPISDLPIDLLLFHLVVPLTLRWLDPTNRIKVLFSAWWRQLSRWLRVSSFMYSTDNQRFYEEEGHVVYRTWKAWLLRYRPPIPGLDQDEEDCVGSGEELDIDAPVLFVRDGGWYRVPNTDRIVQMKNRRVLVPVDENGNALDPNEDLPGEVDPLMDYLPRNRDDPSPPVDPKENTTIVYGPPHFKRRLIAFLILIWTSVMTFMVLSVISPMVLGRALFSLKSTRPVHDVYSFVVGIYFLSGIWYAVDWTSTKIHTIYTRGTGPINSRAVLSMLWTASKMAAKLTYFVLTFGILMPFILGLMVELFIVLPLRNAIDEDANVIFMVDWAVGLLYMKIIHRILSVIPNNRFALDMNRVFVGTDVNQWDAGLATRRLILPVFGICALVVAGPFVCAWIAAEAFGLEGAARYRVFRQAYPVVMMISLVVFGLWECVVVVRGWSQYVRDQEYLVGRQLHNLREEEIPEETLVAATAAEAEDALEPIDDAVAAADQEVDVVGDGEPDDFVELRRKRIHGRFYSGYGRDDAMDDNGEELMDASGSTYTPLLRSTVRQVVDPELDLGSDWDDEGSASRTRPRRSLRLAQQAAARREDSYNEI</sequence>
<evidence type="ECO:0000256" key="3">
    <source>
        <dbReference type="ARBA" id="ARBA00004906"/>
    </source>
</evidence>
<evidence type="ECO:0000256" key="9">
    <source>
        <dbReference type="ARBA" id="ARBA00023136"/>
    </source>
</evidence>
<feature type="transmembrane region" description="Helical" evidence="11">
    <location>
        <begin position="1011"/>
        <end position="1030"/>
    </location>
</feature>
<evidence type="ECO:0000313" key="13">
    <source>
        <dbReference type="EMBL" id="OAQ26451.1"/>
    </source>
</evidence>
<keyword evidence="14" id="KW-1185">Reference proteome</keyword>
<evidence type="ECO:0000256" key="11">
    <source>
        <dbReference type="SAM" id="Phobius"/>
    </source>
</evidence>
<feature type="region of interest" description="Disordered" evidence="10">
    <location>
        <begin position="629"/>
        <end position="652"/>
    </location>
</feature>
<organism evidence="13 14">
    <name type="scientific">Linnemannia elongata AG-77</name>
    <dbReference type="NCBI Taxonomy" id="1314771"/>
    <lineage>
        <taxon>Eukaryota</taxon>
        <taxon>Fungi</taxon>
        <taxon>Fungi incertae sedis</taxon>
        <taxon>Mucoromycota</taxon>
        <taxon>Mortierellomycotina</taxon>
        <taxon>Mortierellomycetes</taxon>
        <taxon>Mortierellales</taxon>
        <taxon>Mortierellaceae</taxon>
        <taxon>Linnemannia</taxon>
    </lineage>
</organism>
<keyword evidence="7" id="KW-0833">Ubl conjugation pathway</keyword>
<comment type="catalytic activity">
    <reaction evidence="1">
        <text>S-ubiquitinyl-[E2 ubiquitin-conjugating enzyme]-L-cysteine + [acceptor protein]-L-lysine = [E2 ubiquitin-conjugating enzyme]-L-cysteine + N(6)-ubiquitinyl-[acceptor protein]-L-lysine.</text>
        <dbReference type="EC" id="2.3.2.27"/>
    </reaction>
</comment>
<dbReference type="OrthoDB" id="264354at2759"/>
<evidence type="ECO:0000256" key="4">
    <source>
        <dbReference type="ARBA" id="ARBA00012483"/>
    </source>
</evidence>
<evidence type="ECO:0000256" key="1">
    <source>
        <dbReference type="ARBA" id="ARBA00000900"/>
    </source>
</evidence>
<feature type="region of interest" description="Disordered" evidence="10">
    <location>
        <begin position="258"/>
        <end position="324"/>
    </location>
</feature>
<evidence type="ECO:0000256" key="7">
    <source>
        <dbReference type="ARBA" id="ARBA00022786"/>
    </source>
</evidence>
<dbReference type="PANTHER" id="PTHR13145">
    <property type="entry name" value="SSM4 PROTEIN"/>
    <property type="match status" value="1"/>
</dbReference>
<dbReference type="InterPro" id="IPR056521">
    <property type="entry name" value="MARCHF6-like_C"/>
</dbReference>
<feature type="transmembrane region" description="Helical" evidence="11">
    <location>
        <begin position="190"/>
        <end position="209"/>
    </location>
</feature>
<feature type="transmembrane region" description="Helical" evidence="11">
    <location>
        <begin position="1273"/>
        <end position="1290"/>
    </location>
</feature>
<gene>
    <name evidence="13" type="ORF">K457DRAFT_22114</name>
</gene>
<dbReference type="GO" id="GO:0061630">
    <property type="term" value="F:ubiquitin protein ligase activity"/>
    <property type="evidence" value="ECO:0007669"/>
    <property type="project" value="UniProtKB-EC"/>
</dbReference>
<feature type="transmembrane region" description="Helical" evidence="11">
    <location>
        <begin position="948"/>
        <end position="973"/>
    </location>
</feature>
<feature type="transmembrane region" description="Helical" evidence="11">
    <location>
        <begin position="897"/>
        <end position="928"/>
    </location>
</feature>
<feature type="transmembrane region" description="Helical" evidence="11">
    <location>
        <begin position="855"/>
        <end position="874"/>
    </location>
</feature>
<name>A0A197JPP4_9FUNG</name>
<proteinExistence type="predicted"/>
<dbReference type="Proteomes" id="UP000078512">
    <property type="component" value="Unassembled WGS sequence"/>
</dbReference>
<feature type="transmembrane region" description="Helical" evidence="11">
    <location>
        <begin position="687"/>
        <end position="707"/>
    </location>
</feature>
<dbReference type="GO" id="GO:0005789">
    <property type="term" value="C:endoplasmic reticulum membrane"/>
    <property type="evidence" value="ECO:0007669"/>
    <property type="project" value="TreeGrafter"/>
</dbReference>
<keyword evidence="6 11" id="KW-0812">Transmembrane</keyword>
<feature type="compositionally biased region" description="Polar residues" evidence="10">
    <location>
        <begin position="368"/>
        <end position="387"/>
    </location>
</feature>
<accession>A0A197JPP4</accession>
<dbReference type="Pfam" id="PF23113">
    <property type="entry name" value="MARCHF6_C"/>
    <property type="match status" value="1"/>
</dbReference>
<feature type="transmembrane region" description="Helical" evidence="11">
    <location>
        <begin position="89"/>
        <end position="112"/>
    </location>
</feature>
<keyword evidence="9 11" id="KW-0472">Membrane</keyword>
<feature type="region of interest" description="Disordered" evidence="10">
    <location>
        <begin position="1599"/>
        <end position="1637"/>
    </location>
</feature>
<protein>
    <recommendedName>
        <fullName evidence="4">RING-type E3 ubiquitin transferase</fullName>
        <ecNumber evidence="4">2.3.2.27</ecNumber>
    </recommendedName>
</protein>
<evidence type="ECO:0000259" key="12">
    <source>
        <dbReference type="Pfam" id="PF23113"/>
    </source>
</evidence>
<evidence type="ECO:0000256" key="6">
    <source>
        <dbReference type="ARBA" id="ARBA00022692"/>
    </source>
</evidence>
<dbReference type="PANTHER" id="PTHR13145:SF0">
    <property type="entry name" value="E3 UBIQUITIN-PROTEIN LIGASE MARCHF6"/>
    <property type="match status" value="1"/>
</dbReference>
<dbReference type="EC" id="2.3.2.27" evidence="4"/>
<feature type="domain" description="E3 ubiquitin-protein ligase MARCHF6-like C-terminal" evidence="12">
    <location>
        <begin position="1312"/>
        <end position="1486"/>
    </location>
</feature>
<feature type="compositionally biased region" description="Polar residues" evidence="10">
    <location>
        <begin position="486"/>
        <end position="506"/>
    </location>
</feature>
<dbReference type="EMBL" id="KV442067">
    <property type="protein sequence ID" value="OAQ26451.1"/>
    <property type="molecule type" value="Genomic_DNA"/>
</dbReference>
<feature type="transmembrane region" description="Helical" evidence="11">
    <location>
        <begin position="1232"/>
        <end position="1253"/>
    </location>
</feature>
<dbReference type="GO" id="GO:0036503">
    <property type="term" value="P:ERAD pathway"/>
    <property type="evidence" value="ECO:0007669"/>
    <property type="project" value="TreeGrafter"/>
</dbReference>
<feature type="compositionally biased region" description="Acidic residues" evidence="10">
    <location>
        <begin position="270"/>
        <end position="282"/>
    </location>
</feature>
<feature type="transmembrane region" description="Helical" evidence="11">
    <location>
        <begin position="1364"/>
        <end position="1384"/>
    </location>
</feature>
<feature type="compositionally biased region" description="Polar residues" evidence="10">
    <location>
        <begin position="308"/>
        <end position="320"/>
    </location>
</feature>
<evidence type="ECO:0000256" key="8">
    <source>
        <dbReference type="ARBA" id="ARBA00022989"/>
    </source>
</evidence>
<evidence type="ECO:0000256" key="10">
    <source>
        <dbReference type="SAM" id="MobiDB-lite"/>
    </source>
</evidence>
<evidence type="ECO:0000313" key="14">
    <source>
        <dbReference type="Proteomes" id="UP000078512"/>
    </source>
</evidence>
<keyword evidence="5" id="KW-0808">Transferase</keyword>
<feature type="region of interest" description="Disordered" evidence="10">
    <location>
        <begin position="364"/>
        <end position="427"/>
    </location>
</feature>
<feature type="region of interest" description="Disordered" evidence="10">
    <location>
        <begin position="485"/>
        <end position="511"/>
    </location>
</feature>
<feature type="compositionally biased region" description="Acidic residues" evidence="10">
    <location>
        <begin position="1599"/>
        <end position="1609"/>
    </location>
</feature>
<keyword evidence="8 11" id="KW-1133">Transmembrane helix</keyword>
<dbReference type="STRING" id="1314771.A0A197JPP4"/>
<feature type="transmembrane region" description="Helical" evidence="11">
    <location>
        <begin position="1050"/>
        <end position="1068"/>
    </location>
</feature>
<evidence type="ECO:0000256" key="5">
    <source>
        <dbReference type="ARBA" id="ARBA00022679"/>
    </source>
</evidence>
<feature type="compositionally biased region" description="Pro residues" evidence="10">
    <location>
        <begin position="632"/>
        <end position="645"/>
    </location>
</feature>
<comment type="subcellular location">
    <subcellularLocation>
        <location evidence="2">Membrane</location>
        <topology evidence="2">Multi-pass membrane protein</topology>
    </subcellularLocation>
</comment>
<feature type="compositionally biased region" description="Polar residues" evidence="10">
    <location>
        <begin position="286"/>
        <end position="298"/>
    </location>
</feature>
<feature type="transmembrane region" description="Helical" evidence="11">
    <location>
        <begin position="1460"/>
        <end position="1478"/>
    </location>
</feature>
<feature type="transmembrane region" description="Helical" evidence="11">
    <location>
        <begin position="1327"/>
        <end position="1352"/>
    </location>
</feature>
<feature type="compositionally biased region" description="Basic and acidic residues" evidence="10">
    <location>
        <begin position="1628"/>
        <end position="1637"/>
    </location>
</feature>
<comment type="pathway">
    <text evidence="3">Protein modification; protein ubiquitination.</text>
</comment>
<reference evidence="13 14" key="1">
    <citation type="submission" date="2016-05" db="EMBL/GenBank/DDBJ databases">
        <title>Genome sequencing reveals origins of a unique bacterial endosymbiosis in the earliest lineages of terrestrial Fungi.</title>
        <authorList>
            <consortium name="DOE Joint Genome Institute"/>
            <person name="Uehling J."/>
            <person name="Gryganskyi A."/>
            <person name="Hameed K."/>
            <person name="Tschaplinski T."/>
            <person name="Misztal P."/>
            <person name="Wu S."/>
            <person name="Desiro A."/>
            <person name="Vande Pol N."/>
            <person name="Du Z.-Y."/>
            <person name="Zienkiewicz A."/>
            <person name="Zienkiewicz K."/>
            <person name="Morin E."/>
            <person name="Tisserant E."/>
            <person name="Splivallo R."/>
            <person name="Hainaut M."/>
            <person name="Henrissat B."/>
            <person name="Ohm R."/>
            <person name="Kuo A."/>
            <person name="Yan J."/>
            <person name="Lipzen A."/>
            <person name="Nolan M."/>
            <person name="Labutti K."/>
            <person name="Barry K."/>
            <person name="Goldstein A."/>
            <person name="Labbe J."/>
            <person name="Schadt C."/>
            <person name="Tuskan G."/>
            <person name="Grigoriev I."/>
            <person name="Martin F."/>
            <person name="Vilgalys R."/>
            <person name="Bonito G."/>
        </authorList>
    </citation>
    <scope>NUCLEOTIDE SEQUENCE [LARGE SCALE GENOMIC DNA]</scope>
    <source>
        <strain evidence="13 14">AG-77</strain>
    </source>
</reference>
<evidence type="ECO:0000256" key="2">
    <source>
        <dbReference type="ARBA" id="ARBA00004141"/>
    </source>
</evidence>
<feature type="transmembrane region" description="Helical" evidence="11">
    <location>
        <begin position="1417"/>
        <end position="1440"/>
    </location>
</feature>